<keyword evidence="1" id="KW-0472">Membrane</keyword>
<accession>A0A1J5HQU9</accession>
<organism evidence="3 4">
    <name type="scientific">Candidatus Roizmanbacteria bacterium CG2_30_33_16</name>
    <dbReference type="NCBI Taxonomy" id="1805340"/>
    <lineage>
        <taxon>Bacteria</taxon>
        <taxon>Candidatus Roizmaniibacteriota</taxon>
    </lineage>
</organism>
<dbReference type="SUPFAM" id="SSF48317">
    <property type="entry name" value="Acid phosphatase/Vanadium-dependent haloperoxidase"/>
    <property type="match status" value="1"/>
</dbReference>
<protein>
    <recommendedName>
        <fullName evidence="2">Phosphatidic acid phosphatase type 2/haloperoxidase domain-containing protein</fullName>
    </recommendedName>
</protein>
<dbReference type="Gene3D" id="1.20.144.10">
    <property type="entry name" value="Phosphatidic acid phosphatase type 2/haloperoxidase"/>
    <property type="match status" value="1"/>
</dbReference>
<gene>
    <name evidence="3" type="ORF">AUK04_00065</name>
</gene>
<dbReference type="CDD" id="cd01610">
    <property type="entry name" value="PAP2_like"/>
    <property type="match status" value="1"/>
</dbReference>
<proteinExistence type="predicted"/>
<evidence type="ECO:0000256" key="1">
    <source>
        <dbReference type="SAM" id="Phobius"/>
    </source>
</evidence>
<feature type="domain" description="Phosphatidic acid phosphatase type 2/haloperoxidase" evidence="2">
    <location>
        <begin position="65"/>
        <end position="185"/>
    </location>
</feature>
<sequence>MIQLIDTIITIFLRDLIPHNSFFNFVFSFLSLNRFSLAIWVAIIIITTIIEEIHHPGIQKRDKKFIFYFILIFCIQLITVNYVLKPLIHRPRPFQPPRDFIASSTFNYPIIPINTCPADFSFPSGHAATAFTAAFVLSYFDKKRRWFYYLIAVFISFSRIYLGCHYFFDVVFGGLIGSLITWITLKVKYPITKRV</sequence>
<keyword evidence="1" id="KW-1133">Transmembrane helix</keyword>
<dbReference type="PANTHER" id="PTHR14969">
    <property type="entry name" value="SPHINGOSINE-1-PHOSPHATE PHOSPHOHYDROLASE"/>
    <property type="match status" value="1"/>
</dbReference>
<dbReference type="Pfam" id="PF01569">
    <property type="entry name" value="PAP2"/>
    <property type="match status" value="1"/>
</dbReference>
<dbReference type="SMART" id="SM00014">
    <property type="entry name" value="acidPPc"/>
    <property type="match status" value="1"/>
</dbReference>
<evidence type="ECO:0000313" key="3">
    <source>
        <dbReference type="EMBL" id="OIP86803.1"/>
    </source>
</evidence>
<dbReference type="PANTHER" id="PTHR14969:SF13">
    <property type="entry name" value="AT30094P"/>
    <property type="match status" value="1"/>
</dbReference>
<evidence type="ECO:0000259" key="2">
    <source>
        <dbReference type="SMART" id="SM00014"/>
    </source>
</evidence>
<feature type="transmembrane region" description="Helical" evidence="1">
    <location>
        <begin position="146"/>
        <end position="162"/>
    </location>
</feature>
<evidence type="ECO:0000313" key="4">
    <source>
        <dbReference type="Proteomes" id="UP000183758"/>
    </source>
</evidence>
<keyword evidence="1" id="KW-0812">Transmembrane</keyword>
<reference evidence="3 4" key="1">
    <citation type="journal article" date="2016" name="Environ. Microbiol.">
        <title>Genomic resolution of a cold subsurface aquifer community provides metabolic insights for novel microbes adapted to high CO concentrations.</title>
        <authorList>
            <person name="Probst A.J."/>
            <person name="Castelle C.J."/>
            <person name="Singh A."/>
            <person name="Brown C.T."/>
            <person name="Anantharaman K."/>
            <person name="Sharon I."/>
            <person name="Hug L.A."/>
            <person name="Burstein D."/>
            <person name="Emerson J.B."/>
            <person name="Thomas B.C."/>
            <person name="Banfield J.F."/>
        </authorList>
    </citation>
    <scope>NUCLEOTIDE SEQUENCE [LARGE SCALE GENOMIC DNA]</scope>
    <source>
        <strain evidence="3">CG2_30_33_16</strain>
    </source>
</reference>
<feature type="transmembrane region" description="Helical" evidence="1">
    <location>
        <begin position="35"/>
        <end position="53"/>
    </location>
</feature>
<feature type="transmembrane region" description="Helical" evidence="1">
    <location>
        <begin position="65"/>
        <end position="84"/>
    </location>
</feature>
<feature type="transmembrane region" description="Helical" evidence="1">
    <location>
        <begin position="168"/>
        <end position="185"/>
    </location>
</feature>
<name>A0A1J5HQU9_9BACT</name>
<dbReference type="AlphaFoldDB" id="A0A1J5HQU9"/>
<dbReference type="InterPro" id="IPR000326">
    <property type="entry name" value="PAP2/HPO"/>
</dbReference>
<dbReference type="Proteomes" id="UP000183758">
    <property type="component" value="Unassembled WGS sequence"/>
</dbReference>
<dbReference type="EMBL" id="MNZM01000001">
    <property type="protein sequence ID" value="OIP86803.1"/>
    <property type="molecule type" value="Genomic_DNA"/>
</dbReference>
<comment type="caution">
    <text evidence="3">The sequence shown here is derived from an EMBL/GenBank/DDBJ whole genome shotgun (WGS) entry which is preliminary data.</text>
</comment>
<dbReference type="InterPro" id="IPR036938">
    <property type="entry name" value="PAP2/HPO_sf"/>
</dbReference>